<sequence length="87" mass="9625">MDDLFSLFDDLLAELGDVGDLPIDIDFDAEFHWVPVQLPDGLTHEHADILELRDEPPPGGEAGPVESMEGVGVQWVAFRNPFHEMGP</sequence>
<evidence type="ECO:0000313" key="2">
    <source>
        <dbReference type="Proteomes" id="UP000481583"/>
    </source>
</evidence>
<dbReference type="AlphaFoldDB" id="A0A6G4UCA0"/>
<accession>A0A6G4UCA0</accession>
<proteinExistence type="predicted"/>
<protein>
    <submittedName>
        <fullName evidence="1">Uncharacterized protein</fullName>
    </submittedName>
</protein>
<keyword evidence="2" id="KW-1185">Reference proteome</keyword>
<comment type="caution">
    <text evidence="1">The sequence shown here is derived from an EMBL/GenBank/DDBJ whole genome shotgun (WGS) entry which is preliminary data.</text>
</comment>
<dbReference type="RefSeq" id="WP_165243518.1">
    <property type="nucleotide sequence ID" value="NZ_JAAKZV010000250.1"/>
</dbReference>
<dbReference type="EMBL" id="JAAKZV010000250">
    <property type="protein sequence ID" value="NGN69008.1"/>
    <property type="molecule type" value="Genomic_DNA"/>
</dbReference>
<evidence type="ECO:0000313" key="1">
    <source>
        <dbReference type="EMBL" id="NGN69008.1"/>
    </source>
</evidence>
<gene>
    <name evidence="1" type="ORF">G5C51_34610</name>
</gene>
<reference evidence="1 2" key="1">
    <citation type="submission" date="2020-02" db="EMBL/GenBank/DDBJ databases">
        <title>Whole-genome analyses of novel actinobacteria.</title>
        <authorList>
            <person name="Sahin N."/>
        </authorList>
    </citation>
    <scope>NUCLEOTIDE SEQUENCE [LARGE SCALE GENOMIC DNA]</scope>
    <source>
        <strain evidence="1 2">A7024</strain>
    </source>
</reference>
<dbReference type="Proteomes" id="UP000481583">
    <property type="component" value="Unassembled WGS sequence"/>
</dbReference>
<organism evidence="1 2">
    <name type="scientific">Streptomyces coryli</name>
    <dbReference type="NCBI Taxonomy" id="1128680"/>
    <lineage>
        <taxon>Bacteria</taxon>
        <taxon>Bacillati</taxon>
        <taxon>Actinomycetota</taxon>
        <taxon>Actinomycetes</taxon>
        <taxon>Kitasatosporales</taxon>
        <taxon>Streptomycetaceae</taxon>
        <taxon>Streptomyces</taxon>
    </lineage>
</organism>
<name>A0A6G4UCA0_9ACTN</name>